<dbReference type="Pfam" id="PF05006">
    <property type="entry name" value="PIF3"/>
    <property type="match status" value="1"/>
</dbReference>
<keyword evidence="2" id="KW-1185">Reference proteome</keyword>
<dbReference type="InterPro" id="IPR007703">
    <property type="entry name" value="PIF3"/>
</dbReference>
<evidence type="ECO:0000313" key="2">
    <source>
        <dbReference type="Proteomes" id="UP001265762"/>
    </source>
</evidence>
<accession>A0A977TP32</accession>
<organism evidence="1 2">
    <name type="scientific">Psilogramma increta granulovirus</name>
    <dbReference type="NCBI Taxonomy" id="2953508"/>
    <lineage>
        <taxon>Viruses</taxon>
        <taxon>Viruses incertae sedis</taxon>
        <taxon>Naldaviricetes</taxon>
        <taxon>Lefavirales</taxon>
        <taxon>Baculoviridae</taxon>
        <taxon>Betabaculovirus</taxon>
        <taxon>Betabaculovirus psincretae</taxon>
    </lineage>
</organism>
<dbReference type="EMBL" id="ON803509">
    <property type="protein sequence ID" value="UXX41835.1"/>
    <property type="molecule type" value="Genomic_DNA"/>
</dbReference>
<evidence type="ECO:0000313" key="1">
    <source>
        <dbReference type="EMBL" id="UXX41835.1"/>
    </source>
</evidence>
<name>A0A977TP32_9BBAC</name>
<proteinExistence type="predicted"/>
<reference evidence="1" key="1">
    <citation type="journal article" date="2022" name="Virus Res.">
        <title>Genome analysis of Psilogramma increta granulovirus and its intrapopulation diversity.</title>
        <authorList>
            <person name="Zhang H."/>
            <person name="Li L."/>
            <person name="Chen B."/>
            <person name="Zuo Y."/>
            <person name="Wu W."/>
            <person name="Yuan M."/>
            <person name="Yang K."/>
        </authorList>
    </citation>
    <scope>NUCLEOTIDE SEQUENCE</scope>
    <source>
        <strain evidence="1">GZ</strain>
    </source>
</reference>
<sequence>MYNLWLVLVLCFVLCVCVWMRRHLQRHFETSKQIRIAFERRNILDCDNVNVPCVSDDQCVDNCQGGLLMTCNMSGFCSRAIQMNDNLQLCDANRGMITVINALGGGIVADNVCVSLYRDVVDDNGELREYVCENGVMDLRLEERPFNVSDCECAPNYTKFTYVSGAFTRPVPVCVPDVLSMLYKRVYVT</sequence>
<dbReference type="Proteomes" id="UP001265762">
    <property type="component" value="Segment"/>
</dbReference>
<protein>
    <submittedName>
        <fullName evidence="1">Pif-3</fullName>
    </submittedName>
</protein>